<gene>
    <name evidence="1" type="ORF">GCM10010916_38310</name>
</gene>
<dbReference type="EMBL" id="BMGR01000014">
    <property type="protein sequence ID" value="GGG17837.1"/>
    <property type="molecule type" value="Genomic_DNA"/>
</dbReference>
<proteinExistence type="predicted"/>
<keyword evidence="2" id="KW-1185">Reference proteome</keyword>
<protein>
    <submittedName>
        <fullName evidence="1">Uncharacterized protein</fullName>
    </submittedName>
</protein>
<reference evidence="1" key="2">
    <citation type="submission" date="2020-09" db="EMBL/GenBank/DDBJ databases">
        <authorList>
            <person name="Sun Q."/>
            <person name="Zhou Y."/>
        </authorList>
    </citation>
    <scope>NUCLEOTIDE SEQUENCE</scope>
    <source>
        <strain evidence="1">CGMCC 1.12987</strain>
    </source>
</reference>
<accession>A0A917G199</accession>
<name>A0A917G199_9BACL</name>
<sequence length="168" mass="18971">MQMIKGKTETVQKELEEYYTSIKGIVLFRTGRSESITYPKYNMLHTAQSINICFTGESMHQMTLFHNKQTGEACAFILGGEIDIPRIMNAAGEAVLTIYGEYGFRACRAVLMSFGKHLEDALGEFAMKSEQQQSTDDLAVNIRIDELEALQNVDWIEDILLKGTDTEE</sequence>
<reference evidence="1" key="1">
    <citation type="journal article" date="2014" name="Int. J. Syst. Evol. Microbiol.">
        <title>Complete genome sequence of Corynebacterium casei LMG S-19264T (=DSM 44701T), isolated from a smear-ripened cheese.</title>
        <authorList>
            <consortium name="US DOE Joint Genome Institute (JGI-PGF)"/>
            <person name="Walter F."/>
            <person name="Albersmeier A."/>
            <person name="Kalinowski J."/>
            <person name="Ruckert C."/>
        </authorList>
    </citation>
    <scope>NUCLEOTIDE SEQUENCE</scope>
    <source>
        <strain evidence="1">CGMCC 1.12987</strain>
    </source>
</reference>
<evidence type="ECO:0000313" key="1">
    <source>
        <dbReference type="EMBL" id="GGG17837.1"/>
    </source>
</evidence>
<organism evidence="1 2">
    <name type="scientific">Paenibacillus abyssi</name>
    <dbReference type="NCBI Taxonomy" id="1340531"/>
    <lineage>
        <taxon>Bacteria</taxon>
        <taxon>Bacillati</taxon>
        <taxon>Bacillota</taxon>
        <taxon>Bacilli</taxon>
        <taxon>Bacillales</taxon>
        <taxon>Paenibacillaceae</taxon>
        <taxon>Paenibacillus</taxon>
    </lineage>
</organism>
<evidence type="ECO:0000313" key="2">
    <source>
        <dbReference type="Proteomes" id="UP000644756"/>
    </source>
</evidence>
<comment type="caution">
    <text evidence="1">The sequence shown here is derived from an EMBL/GenBank/DDBJ whole genome shotgun (WGS) entry which is preliminary data.</text>
</comment>
<dbReference type="Proteomes" id="UP000644756">
    <property type="component" value="Unassembled WGS sequence"/>
</dbReference>
<dbReference type="AlphaFoldDB" id="A0A917G199"/>